<dbReference type="EMBL" id="FOJT01000001">
    <property type="protein sequence ID" value="SFA76903.1"/>
    <property type="molecule type" value="Genomic_DNA"/>
</dbReference>
<evidence type="ECO:0000313" key="1">
    <source>
        <dbReference type="EMBL" id="SFA76903.1"/>
    </source>
</evidence>
<protein>
    <submittedName>
        <fullName evidence="1">Uncharacterized protein</fullName>
    </submittedName>
</protein>
<dbReference type="RefSeq" id="WP_091473492.1">
    <property type="nucleotide sequence ID" value="NZ_FOJT01000001.1"/>
</dbReference>
<dbReference type="AlphaFoldDB" id="A0A1I0VLK8"/>
<keyword evidence="2" id="KW-1185">Reference proteome</keyword>
<dbReference type="Proteomes" id="UP000199604">
    <property type="component" value="Unassembled WGS sequence"/>
</dbReference>
<evidence type="ECO:0000313" key="2">
    <source>
        <dbReference type="Proteomes" id="UP000199604"/>
    </source>
</evidence>
<accession>A0A1I0VLK8</accession>
<reference evidence="2" key="1">
    <citation type="submission" date="2016-10" db="EMBL/GenBank/DDBJ databases">
        <authorList>
            <person name="Varghese N."/>
            <person name="Submissions S."/>
        </authorList>
    </citation>
    <scope>NUCLEOTIDE SEQUENCE [LARGE SCALE GENOMIC DNA]</scope>
    <source>
        <strain evidence="2">DSM 21789</strain>
    </source>
</reference>
<name>A0A1I0VLK8_9FLAO</name>
<dbReference type="OrthoDB" id="1366385at2"/>
<organism evidence="1 2">
    <name type="scientific">Flavobacterium swingsii</name>
    <dbReference type="NCBI Taxonomy" id="498292"/>
    <lineage>
        <taxon>Bacteria</taxon>
        <taxon>Pseudomonadati</taxon>
        <taxon>Bacteroidota</taxon>
        <taxon>Flavobacteriia</taxon>
        <taxon>Flavobacteriales</taxon>
        <taxon>Flavobacteriaceae</taxon>
        <taxon>Flavobacterium</taxon>
    </lineage>
</organism>
<dbReference type="STRING" id="498292.SAMN05660845_0452"/>
<proteinExistence type="predicted"/>
<sequence>MKFFTRLVLAIFILFQFSTIIICVINARNETNVAINITEEEEHSKHIKEVKSVFVVSNYKLLPLFDETPKRKVHDNYLLKKYIADVSIFLLPPEQV</sequence>
<gene>
    <name evidence="1" type="ORF">SAMN05660845_0452</name>
</gene>